<proteinExistence type="inferred from homology"/>
<dbReference type="PANTHER" id="PTHR42760:SF40">
    <property type="entry name" value="3-OXOACYL-[ACYL-CARRIER-PROTEIN] REDUCTASE, CHLOROPLASTIC"/>
    <property type="match status" value="1"/>
</dbReference>
<dbReference type="FunFam" id="3.40.50.720:FF:000084">
    <property type="entry name" value="Short-chain dehydrogenase reductase"/>
    <property type="match status" value="1"/>
</dbReference>
<dbReference type="AlphaFoldDB" id="W4M4M3"/>
<dbReference type="PRINTS" id="PR00080">
    <property type="entry name" value="SDRFAMILY"/>
</dbReference>
<sequence length="269" mass="28360">MGVLDGKVAIVTGAGRLRGIGRATAVALAAEGADVVVTGTGRDPATFPADEKAVNWNDVHSTVEQIEAKGKHGLALIGDISVADDVAHMVQAAMDTFGRIDILVNNAAIARGSDRVPVVELSEELFRRVLDVKVVGSFLFCKAVIPILLEQNQGGRIVNISSTAGKCGSARTSAYNAANFALQGFTQALAQELAEQRISVNAICPGIIDTARMDVLGRGDLWERNVQGIPMKRSASDEEVAGLVTYLCSPIAEYITGQSINIDGGKVMW</sequence>
<name>W4M4M3_9BACT</name>
<dbReference type="Pfam" id="PF13561">
    <property type="entry name" value="adh_short_C2"/>
    <property type="match status" value="1"/>
</dbReference>
<dbReference type="CDD" id="cd05233">
    <property type="entry name" value="SDR_c"/>
    <property type="match status" value="1"/>
</dbReference>
<feature type="domain" description="Ketoreductase" evidence="2">
    <location>
        <begin position="7"/>
        <end position="210"/>
    </location>
</feature>
<dbReference type="EMBL" id="AZHX01001096">
    <property type="protein sequence ID" value="ETX04876.1"/>
    <property type="molecule type" value="Genomic_DNA"/>
</dbReference>
<accession>W4M4M3</accession>
<dbReference type="PANTHER" id="PTHR42760">
    <property type="entry name" value="SHORT-CHAIN DEHYDROGENASES/REDUCTASES FAMILY MEMBER"/>
    <property type="match status" value="1"/>
</dbReference>
<evidence type="ECO:0000313" key="3">
    <source>
        <dbReference type="EMBL" id="ETX04876.1"/>
    </source>
</evidence>
<dbReference type="Proteomes" id="UP000019140">
    <property type="component" value="Unassembled WGS sequence"/>
</dbReference>
<dbReference type="SUPFAM" id="SSF51735">
    <property type="entry name" value="NAD(P)-binding Rossmann-fold domains"/>
    <property type="match status" value="1"/>
</dbReference>
<dbReference type="HOGENOM" id="CLU_010194_1_2_7"/>
<dbReference type="GO" id="GO:0016616">
    <property type="term" value="F:oxidoreductase activity, acting on the CH-OH group of donors, NAD or NADP as acceptor"/>
    <property type="evidence" value="ECO:0007669"/>
    <property type="project" value="UniProtKB-ARBA"/>
</dbReference>
<keyword evidence="4" id="KW-1185">Reference proteome</keyword>
<dbReference type="InterPro" id="IPR057326">
    <property type="entry name" value="KR_dom"/>
</dbReference>
<dbReference type="PRINTS" id="PR00081">
    <property type="entry name" value="GDHRDH"/>
</dbReference>
<protein>
    <recommendedName>
        <fullName evidence="2">Ketoreductase domain-containing protein</fullName>
    </recommendedName>
</protein>
<evidence type="ECO:0000313" key="4">
    <source>
        <dbReference type="Proteomes" id="UP000019140"/>
    </source>
</evidence>
<reference evidence="3 4" key="1">
    <citation type="journal article" date="2014" name="Nature">
        <title>An environmental bacterial taxon with a large and distinct metabolic repertoire.</title>
        <authorList>
            <person name="Wilson M.C."/>
            <person name="Mori T."/>
            <person name="Ruckert C."/>
            <person name="Uria A.R."/>
            <person name="Helf M.J."/>
            <person name="Takada K."/>
            <person name="Gernert C."/>
            <person name="Steffens U.A."/>
            <person name="Heycke N."/>
            <person name="Schmitt S."/>
            <person name="Rinke C."/>
            <person name="Helfrich E.J."/>
            <person name="Brachmann A.O."/>
            <person name="Gurgui C."/>
            <person name="Wakimoto T."/>
            <person name="Kracht M."/>
            <person name="Crusemann M."/>
            <person name="Hentschel U."/>
            <person name="Abe I."/>
            <person name="Matsunaga S."/>
            <person name="Kalinowski J."/>
            <person name="Takeyama H."/>
            <person name="Piel J."/>
        </authorList>
    </citation>
    <scope>NUCLEOTIDE SEQUENCE [LARGE SCALE GENOMIC DNA]</scope>
    <source>
        <strain evidence="4">TSY2</strain>
    </source>
</reference>
<dbReference type="SMART" id="SM00822">
    <property type="entry name" value="PKS_KR"/>
    <property type="match status" value="1"/>
</dbReference>
<comment type="similarity">
    <text evidence="1">Belongs to the short-chain dehydrogenases/reductases (SDR) family.</text>
</comment>
<comment type="caution">
    <text evidence="3">The sequence shown here is derived from an EMBL/GenBank/DDBJ whole genome shotgun (WGS) entry which is preliminary data.</text>
</comment>
<gene>
    <name evidence="3" type="ORF">ETSY2_26280</name>
</gene>
<dbReference type="InterPro" id="IPR002347">
    <property type="entry name" value="SDR_fam"/>
</dbReference>
<evidence type="ECO:0000256" key="1">
    <source>
        <dbReference type="ARBA" id="ARBA00006484"/>
    </source>
</evidence>
<organism evidence="3 4">
    <name type="scientific">Candidatus Entotheonella gemina</name>
    <dbReference type="NCBI Taxonomy" id="1429439"/>
    <lineage>
        <taxon>Bacteria</taxon>
        <taxon>Pseudomonadati</taxon>
        <taxon>Nitrospinota/Tectimicrobiota group</taxon>
        <taxon>Candidatus Tectimicrobiota</taxon>
        <taxon>Candidatus Entotheonellia</taxon>
        <taxon>Candidatus Entotheonellales</taxon>
        <taxon>Candidatus Entotheonellaceae</taxon>
        <taxon>Candidatus Entotheonella</taxon>
    </lineage>
</organism>
<dbReference type="InterPro" id="IPR036291">
    <property type="entry name" value="NAD(P)-bd_dom_sf"/>
</dbReference>
<evidence type="ECO:0000259" key="2">
    <source>
        <dbReference type="SMART" id="SM00822"/>
    </source>
</evidence>
<dbReference type="GO" id="GO:0030497">
    <property type="term" value="P:fatty acid elongation"/>
    <property type="evidence" value="ECO:0007669"/>
    <property type="project" value="TreeGrafter"/>
</dbReference>
<dbReference type="Gene3D" id="3.40.50.720">
    <property type="entry name" value="NAD(P)-binding Rossmann-like Domain"/>
    <property type="match status" value="1"/>
</dbReference>